<name>A0A8S5RE34_9VIRU</name>
<accession>A0A8S5RE34</accession>
<sequence>MISPTTELDAVNEIIGAIGEAPVNTLENIMNVDVISALRILRNNNRSFQSRGWSFNSITEYPLNPDVYSKKIKWLDVYLKIDGEEGTKYVKQGDYVYDLIAKTSTFESPISINAIILVPFEDMPEPARNYIVAKASAEFQSRYLGDESLTQILNNKVQETWQYLQEDELDKNEYNLLDHTHVQELLTR</sequence>
<protein>
    <submittedName>
        <fullName evidence="1">Tail tubular protein</fullName>
    </submittedName>
</protein>
<proteinExistence type="predicted"/>
<dbReference type="Pfam" id="PF17212">
    <property type="entry name" value="Tube"/>
    <property type="match status" value="1"/>
</dbReference>
<reference evidence="1" key="1">
    <citation type="journal article" date="2021" name="Proc. Natl. Acad. Sci. U.S.A.">
        <title>A Catalog of Tens of Thousands of Viruses from Human Metagenomes Reveals Hidden Associations with Chronic Diseases.</title>
        <authorList>
            <person name="Tisza M.J."/>
            <person name="Buck C.B."/>
        </authorList>
    </citation>
    <scope>NUCLEOTIDE SEQUENCE</scope>
    <source>
        <strain evidence="1">Ctqq75</strain>
    </source>
</reference>
<dbReference type="EMBL" id="BK059096">
    <property type="protein sequence ID" value="DAE29623.1"/>
    <property type="molecule type" value="Genomic_DNA"/>
</dbReference>
<dbReference type="InterPro" id="IPR033767">
    <property type="entry name" value="Tail_Gp11"/>
</dbReference>
<organism evidence="1">
    <name type="scientific">virus sp. ctqq75</name>
    <dbReference type="NCBI Taxonomy" id="2827999"/>
    <lineage>
        <taxon>Viruses</taxon>
    </lineage>
</organism>
<evidence type="ECO:0000313" key="1">
    <source>
        <dbReference type="EMBL" id="DAE29623.1"/>
    </source>
</evidence>